<dbReference type="SUPFAM" id="SSF55021">
    <property type="entry name" value="ACT-like"/>
    <property type="match status" value="1"/>
</dbReference>
<feature type="domain" description="4Fe-4S ferredoxin-type" evidence="8">
    <location>
        <begin position="74"/>
        <end position="103"/>
    </location>
</feature>
<evidence type="ECO:0000313" key="10">
    <source>
        <dbReference type="Proteomes" id="UP000035301"/>
    </source>
</evidence>
<evidence type="ECO:0000256" key="5">
    <source>
        <dbReference type="ARBA" id="ARBA00022982"/>
    </source>
</evidence>
<evidence type="ECO:0000313" key="9">
    <source>
        <dbReference type="EMBL" id="KLK87810.1"/>
    </source>
</evidence>
<protein>
    <submittedName>
        <fullName evidence="9">[Fe-S]-binding protein</fullName>
    </submittedName>
</protein>
<evidence type="ECO:0000256" key="6">
    <source>
        <dbReference type="ARBA" id="ARBA00023004"/>
    </source>
</evidence>
<keyword evidence="2" id="KW-0004">4Fe-4S</keyword>
<sequence>MKLLLAFSRKGRADPGREPVIARVVKETGVLINVEKANIDSMAGEMLIDVPNKDADLVRRRLEEMGVTVRVMENAVVRDEEECVDCGACVSVCPQEVFSFDAEWRLVVSAERCVLCGKCIRACPHGALSQQG</sequence>
<dbReference type="STRING" id="1550566.SZ63_09355"/>
<keyword evidence="4" id="KW-0677">Repeat</keyword>
<dbReference type="InterPro" id="IPR017896">
    <property type="entry name" value="4Fe4S_Fe-S-bd"/>
</dbReference>
<dbReference type="PATRIC" id="fig|1550566.3.peg.2032"/>
<dbReference type="PANTHER" id="PTHR43687:SF6">
    <property type="entry name" value="L-ASPARTATE SEMIALDEHYDE SULFURTRANSFERASE IRON-SULFUR SUBUNIT"/>
    <property type="match status" value="1"/>
</dbReference>
<evidence type="ECO:0000256" key="1">
    <source>
        <dbReference type="ARBA" id="ARBA00022448"/>
    </source>
</evidence>
<dbReference type="InterPro" id="IPR050572">
    <property type="entry name" value="Fe-S_Ferredoxin"/>
</dbReference>
<dbReference type="Proteomes" id="UP000035301">
    <property type="component" value="Unassembled WGS sequence"/>
</dbReference>
<dbReference type="PROSITE" id="PS51379">
    <property type="entry name" value="4FE4S_FER_2"/>
    <property type="match status" value="2"/>
</dbReference>
<dbReference type="EMBL" id="JXOJ01000004">
    <property type="protein sequence ID" value="KLK87810.1"/>
    <property type="molecule type" value="Genomic_DNA"/>
</dbReference>
<keyword evidence="6" id="KW-0408">Iron</keyword>
<dbReference type="PANTHER" id="PTHR43687">
    <property type="entry name" value="ADENYLYLSULFATE REDUCTASE, BETA SUBUNIT"/>
    <property type="match status" value="1"/>
</dbReference>
<evidence type="ECO:0000256" key="3">
    <source>
        <dbReference type="ARBA" id="ARBA00022723"/>
    </source>
</evidence>
<dbReference type="RefSeq" id="WP_048184550.1">
    <property type="nucleotide sequence ID" value="NZ_JXOJ01000004.1"/>
</dbReference>
<dbReference type="GO" id="GO:0051539">
    <property type="term" value="F:4 iron, 4 sulfur cluster binding"/>
    <property type="evidence" value="ECO:0007669"/>
    <property type="project" value="UniProtKB-KW"/>
</dbReference>
<comment type="caution">
    <text evidence="9">The sequence shown here is derived from an EMBL/GenBank/DDBJ whole genome shotgun (WGS) entry which is preliminary data.</text>
</comment>
<feature type="domain" description="4Fe-4S ferredoxin-type" evidence="8">
    <location>
        <begin position="104"/>
        <end position="132"/>
    </location>
</feature>
<gene>
    <name evidence="9" type="ORF">SZ63_09355</name>
</gene>
<dbReference type="PROSITE" id="PS00198">
    <property type="entry name" value="4FE4S_FER_1"/>
    <property type="match status" value="2"/>
</dbReference>
<dbReference type="Pfam" id="PF12838">
    <property type="entry name" value="Fer4_7"/>
    <property type="match status" value="1"/>
</dbReference>
<keyword evidence="1" id="KW-0813">Transport</keyword>
<evidence type="ECO:0000256" key="2">
    <source>
        <dbReference type="ARBA" id="ARBA00022485"/>
    </source>
</evidence>
<dbReference type="SUPFAM" id="SSF54862">
    <property type="entry name" value="4Fe-4S ferredoxins"/>
    <property type="match status" value="1"/>
</dbReference>
<keyword evidence="3" id="KW-0479">Metal-binding</keyword>
<keyword evidence="10" id="KW-1185">Reference proteome</keyword>
<dbReference type="GO" id="GO:0016491">
    <property type="term" value="F:oxidoreductase activity"/>
    <property type="evidence" value="ECO:0007669"/>
    <property type="project" value="UniProtKB-ARBA"/>
</dbReference>
<name>A0A0H1QY29_9EURY</name>
<evidence type="ECO:0000256" key="7">
    <source>
        <dbReference type="ARBA" id="ARBA00023014"/>
    </source>
</evidence>
<organism evidence="9 10">
    <name type="scientific">Methanoculleus sediminis</name>
    <dbReference type="NCBI Taxonomy" id="1550566"/>
    <lineage>
        <taxon>Archaea</taxon>
        <taxon>Methanobacteriati</taxon>
        <taxon>Methanobacteriota</taxon>
        <taxon>Stenosarchaea group</taxon>
        <taxon>Methanomicrobia</taxon>
        <taxon>Methanomicrobiales</taxon>
        <taxon>Methanomicrobiaceae</taxon>
        <taxon>Methanoculleus</taxon>
    </lineage>
</organism>
<dbReference type="InterPro" id="IPR017900">
    <property type="entry name" value="4Fe4S_Fe_S_CS"/>
</dbReference>
<proteinExistence type="predicted"/>
<evidence type="ECO:0000256" key="4">
    <source>
        <dbReference type="ARBA" id="ARBA00022737"/>
    </source>
</evidence>
<dbReference type="OrthoDB" id="23833at2157"/>
<dbReference type="Gene3D" id="3.30.70.20">
    <property type="match status" value="2"/>
</dbReference>
<dbReference type="InterPro" id="IPR045865">
    <property type="entry name" value="ACT-like_dom_sf"/>
</dbReference>
<reference evidence="9 10" key="1">
    <citation type="journal article" date="2015" name="Int. J. Syst. Evol. Microbiol.">
        <title>Methanoculleus sediminis sp. nov., a methanogen from sediments near a submarine mud volcano.</title>
        <authorList>
            <person name="Chen S.C."/>
            <person name="Chen M.F."/>
            <person name="Lai M.C."/>
            <person name="Weng C.Y."/>
            <person name="Wu S.Y."/>
            <person name="Lin S."/>
            <person name="Yang T.F."/>
            <person name="Chen P.C."/>
        </authorList>
    </citation>
    <scope>NUCLEOTIDE SEQUENCE [LARGE SCALE GENOMIC DNA]</scope>
    <source>
        <strain evidence="9 10">S3Fa</strain>
    </source>
</reference>
<evidence type="ECO:0000259" key="8">
    <source>
        <dbReference type="PROSITE" id="PS51379"/>
    </source>
</evidence>
<keyword evidence="7" id="KW-0411">Iron-sulfur</keyword>
<dbReference type="AlphaFoldDB" id="A0A0H1QY29"/>
<keyword evidence="5" id="KW-0249">Electron transport</keyword>
<dbReference type="GO" id="GO:0046872">
    <property type="term" value="F:metal ion binding"/>
    <property type="evidence" value="ECO:0007669"/>
    <property type="project" value="UniProtKB-KW"/>
</dbReference>
<accession>A0A0H1QY29</accession>